<dbReference type="SUPFAM" id="SSF158560">
    <property type="entry name" value="BH3980-like"/>
    <property type="match status" value="1"/>
</dbReference>
<gene>
    <name evidence="2" type="ORF">L248_2820</name>
</gene>
<feature type="transmembrane region" description="Helical" evidence="1">
    <location>
        <begin position="97"/>
        <end position="118"/>
    </location>
</feature>
<keyword evidence="1" id="KW-0472">Membrane</keyword>
<dbReference type="RefSeq" id="WP_022529407.1">
    <property type="nucleotide sequence ID" value="NZ_KI271587.1"/>
</dbReference>
<dbReference type="HOGENOM" id="CLU_085026_0_0_9"/>
<name>U4TKQ3_9LACO</name>
<dbReference type="OrthoDB" id="1655249at2"/>
<sequence length="272" mass="30146">MTKNATQLTNDNNRLREQLNAPNKKYYEDLLLYIRGKSFLKDSQAVEQELLTILTDILAAQQDGVTAEAYFGQRPQETADAILAEVPNHWLGVVKMYGWLLLFVVLIMLLPALAIATVPVDAGTLLLTAAYWLSAATVVVAAIARSTYRPPHRWTTLWRILGIMVLLIPGFLIATLLKTPWRIYLSGGVGIAVILLLVAGGAIALWREPDRQMWLPFVPLMIVMALSGIVTRVPAWQKGLLDTTPGQITLGAVIVAGLLTFYGLTWRMVRKQ</sequence>
<protein>
    <submittedName>
        <fullName evidence="2">Uncharacterized protein</fullName>
    </submittedName>
</protein>
<feature type="transmembrane region" description="Helical" evidence="1">
    <location>
        <begin position="213"/>
        <end position="236"/>
    </location>
</feature>
<dbReference type="eggNOG" id="COG4858">
    <property type="taxonomic scope" value="Bacteria"/>
</dbReference>
<dbReference type="Proteomes" id="UP000030647">
    <property type="component" value="Unassembled WGS sequence"/>
</dbReference>
<reference evidence="3" key="1">
    <citation type="journal article" date="2013" name="Genome Announc.">
        <title>Whole-Genome Sequencing of Lactobacillus shenzhenensis Strain LY-73T.</title>
        <authorList>
            <person name="Lin Z."/>
            <person name="Liu Z."/>
            <person name="Yang R."/>
            <person name="Zou Y."/>
            <person name="Wan D."/>
            <person name="Chen J."/>
            <person name="Guo M."/>
            <person name="Zhao J."/>
            <person name="Fang C."/>
            <person name="Yang R."/>
            <person name="Liu F."/>
        </authorList>
    </citation>
    <scope>NUCLEOTIDE SEQUENCE [LARGE SCALE GENOMIC DNA]</scope>
    <source>
        <strain evidence="3">LY-73</strain>
    </source>
</reference>
<dbReference type="AlphaFoldDB" id="U4TKQ3"/>
<dbReference type="STRING" id="1231336.L248_2820"/>
<accession>U4TKQ3</accession>
<keyword evidence="1" id="KW-0812">Transmembrane</keyword>
<organism evidence="2 3">
    <name type="scientific">Schleiferilactobacillus shenzhenensis LY-73</name>
    <dbReference type="NCBI Taxonomy" id="1231336"/>
    <lineage>
        <taxon>Bacteria</taxon>
        <taxon>Bacillati</taxon>
        <taxon>Bacillota</taxon>
        <taxon>Bacilli</taxon>
        <taxon>Lactobacillales</taxon>
        <taxon>Lactobacillaceae</taxon>
        <taxon>Schleiferilactobacillus</taxon>
    </lineage>
</organism>
<feature type="transmembrane region" description="Helical" evidence="1">
    <location>
        <begin position="124"/>
        <end position="144"/>
    </location>
</feature>
<dbReference type="EMBL" id="KI271587">
    <property type="protein sequence ID" value="ERL65421.1"/>
    <property type="molecule type" value="Genomic_DNA"/>
</dbReference>
<feature type="transmembrane region" description="Helical" evidence="1">
    <location>
        <begin position="156"/>
        <end position="177"/>
    </location>
</feature>
<evidence type="ECO:0000313" key="3">
    <source>
        <dbReference type="Proteomes" id="UP000030647"/>
    </source>
</evidence>
<keyword evidence="1" id="KW-1133">Transmembrane helix</keyword>
<feature type="transmembrane region" description="Helical" evidence="1">
    <location>
        <begin position="248"/>
        <end position="269"/>
    </location>
</feature>
<evidence type="ECO:0000313" key="2">
    <source>
        <dbReference type="EMBL" id="ERL65421.1"/>
    </source>
</evidence>
<proteinExistence type="predicted"/>
<evidence type="ECO:0000256" key="1">
    <source>
        <dbReference type="SAM" id="Phobius"/>
    </source>
</evidence>
<keyword evidence="3" id="KW-1185">Reference proteome</keyword>
<feature type="transmembrane region" description="Helical" evidence="1">
    <location>
        <begin position="183"/>
        <end position="206"/>
    </location>
</feature>